<evidence type="ECO:0000313" key="7">
    <source>
        <dbReference type="Proteomes" id="UP001412067"/>
    </source>
</evidence>
<dbReference type="PROSITE" id="PS50600">
    <property type="entry name" value="ULP_PROTEASE"/>
    <property type="match status" value="1"/>
</dbReference>
<organism evidence="6 7">
    <name type="scientific">Platanthera guangdongensis</name>
    <dbReference type="NCBI Taxonomy" id="2320717"/>
    <lineage>
        <taxon>Eukaryota</taxon>
        <taxon>Viridiplantae</taxon>
        <taxon>Streptophyta</taxon>
        <taxon>Embryophyta</taxon>
        <taxon>Tracheophyta</taxon>
        <taxon>Spermatophyta</taxon>
        <taxon>Magnoliopsida</taxon>
        <taxon>Liliopsida</taxon>
        <taxon>Asparagales</taxon>
        <taxon>Orchidaceae</taxon>
        <taxon>Orchidoideae</taxon>
        <taxon>Orchideae</taxon>
        <taxon>Orchidinae</taxon>
        <taxon>Platanthera</taxon>
    </lineage>
</organism>
<protein>
    <recommendedName>
        <fullName evidence="5">Ubiquitin-like protease family profile domain-containing protein</fullName>
    </recommendedName>
</protein>
<keyword evidence="2" id="KW-0645">Protease</keyword>
<dbReference type="EMBL" id="JBBWWR010000003">
    <property type="protein sequence ID" value="KAK8969393.1"/>
    <property type="molecule type" value="Genomic_DNA"/>
</dbReference>
<dbReference type="InterPro" id="IPR038765">
    <property type="entry name" value="Papain-like_cys_pep_sf"/>
</dbReference>
<accession>A0ABR2MZQ0</accession>
<comment type="caution">
    <text evidence="6">The sequence shown here is derived from an EMBL/GenBank/DDBJ whole genome shotgun (WGS) entry which is preliminary data.</text>
</comment>
<sequence>MGKEEKKEMDTGFIRERKSIGVEIDLKQFRRAKFKGSKTMLSHITKDSVTYSDLLLILIYVNGHWALVVGNMKDEIWEFYDSLPNPIHLRSTHEVLKFVHEDIGRSLPARVHEWSIIPVEGIPAQESGDDCGLFVLMFMKTTVSRKKCSWRKTQSWKKNASISSGNYS</sequence>
<dbReference type="PANTHER" id="PTHR12606">
    <property type="entry name" value="SENTRIN/SUMO-SPECIFIC PROTEASE"/>
    <property type="match status" value="1"/>
</dbReference>
<dbReference type="Gene3D" id="3.40.395.10">
    <property type="entry name" value="Adenoviral Proteinase, Chain A"/>
    <property type="match status" value="1"/>
</dbReference>
<evidence type="ECO:0000256" key="4">
    <source>
        <dbReference type="ARBA" id="ARBA00022807"/>
    </source>
</evidence>
<name>A0ABR2MZQ0_9ASPA</name>
<dbReference type="SUPFAM" id="SSF54001">
    <property type="entry name" value="Cysteine proteinases"/>
    <property type="match status" value="1"/>
</dbReference>
<dbReference type="Pfam" id="PF02902">
    <property type="entry name" value="Peptidase_C48"/>
    <property type="match status" value="1"/>
</dbReference>
<gene>
    <name evidence="6" type="ORF">KSP40_PGU003934</name>
</gene>
<dbReference type="PANTHER" id="PTHR12606:SF1">
    <property type="entry name" value="UBIQUITIN-LIKE-SPECIFIC PROTEASE 1A"/>
    <property type="match status" value="1"/>
</dbReference>
<dbReference type="Proteomes" id="UP001412067">
    <property type="component" value="Unassembled WGS sequence"/>
</dbReference>
<keyword evidence="3" id="KW-0378">Hydrolase</keyword>
<comment type="similarity">
    <text evidence="1">Belongs to the peptidase C48 family.</text>
</comment>
<evidence type="ECO:0000259" key="5">
    <source>
        <dbReference type="PROSITE" id="PS50600"/>
    </source>
</evidence>
<feature type="domain" description="Ubiquitin-like protease family profile" evidence="5">
    <location>
        <begin position="1"/>
        <end position="142"/>
    </location>
</feature>
<keyword evidence="4" id="KW-0788">Thiol protease</keyword>
<evidence type="ECO:0000313" key="6">
    <source>
        <dbReference type="EMBL" id="KAK8969393.1"/>
    </source>
</evidence>
<evidence type="ECO:0000256" key="3">
    <source>
        <dbReference type="ARBA" id="ARBA00022801"/>
    </source>
</evidence>
<dbReference type="InterPro" id="IPR003653">
    <property type="entry name" value="Peptidase_C48_C"/>
</dbReference>
<reference evidence="6 7" key="1">
    <citation type="journal article" date="2022" name="Nat. Plants">
        <title>Genomes of leafy and leafless Platanthera orchids illuminate the evolution of mycoheterotrophy.</title>
        <authorList>
            <person name="Li M.H."/>
            <person name="Liu K.W."/>
            <person name="Li Z."/>
            <person name="Lu H.C."/>
            <person name="Ye Q.L."/>
            <person name="Zhang D."/>
            <person name="Wang J.Y."/>
            <person name="Li Y.F."/>
            <person name="Zhong Z.M."/>
            <person name="Liu X."/>
            <person name="Yu X."/>
            <person name="Liu D.K."/>
            <person name="Tu X.D."/>
            <person name="Liu B."/>
            <person name="Hao Y."/>
            <person name="Liao X.Y."/>
            <person name="Jiang Y.T."/>
            <person name="Sun W.H."/>
            <person name="Chen J."/>
            <person name="Chen Y.Q."/>
            <person name="Ai Y."/>
            <person name="Zhai J.W."/>
            <person name="Wu S.S."/>
            <person name="Zhou Z."/>
            <person name="Hsiao Y.Y."/>
            <person name="Wu W.L."/>
            <person name="Chen Y.Y."/>
            <person name="Lin Y.F."/>
            <person name="Hsu J.L."/>
            <person name="Li C.Y."/>
            <person name="Wang Z.W."/>
            <person name="Zhao X."/>
            <person name="Zhong W.Y."/>
            <person name="Ma X.K."/>
            <person name="Ma L."/>
            <person name="Huang J."/>
            <person name="Chen G.Z."/>
            <person name="Huang M.Z."/>
            <person name="Huang L."/>
            <person name="Peng D.H."/>
            <person name="Luo Y.B."/>
            <person name="Zou S.Q."/>
            <person name="Chen S.P."/>
            <person name="Lan S."/>
            <person name="Tsai W.C."/>
            <person name="Van de Peer Y."/>
            <person name="Liu Z.J."/>
        </authorList>
    </citation>
    <scope>NUCLEOTIDE SEQUENCE [LARGE SCALE GENOMIC DNA]</scope>
    <source>
        <strain evidence="6">Lor288</strain>
    </source>
</reference>
<evidence type="ECO:0000256" key="2">
    <source>
        <dbReference type="ARBA" id="ARBA00022670"/>
    </source>
</evidence>
<proteinExistence type="inferred from homology"/>
<keyword evidence="7" id="KW-1185">Reference proteome</keyword>
<evidence type="ECO:0000256" key="1">
    <source>
        <dbReference type="ARBA" id="ARBA00005234"/>
    </source>
</evidence>